<sequence length="363" mass="40466">MPMSRETVFFMASFTKLATSVACMQLVEHGKLRLDDAEQIETICPELRDVKTLTRNAEGKLELAEKDRRITLRMLLTHTAGFGYAFEDEKLAEFSRPVGADDFSGEAIHTANRPLVNQPGETFQYGISMDWVGIIIERVYGKSLEEVFQENIFQPLCINHATFHPSKDAKSNLAYMHRRFPDRKLKTTDHFYRRPLLAQDGEKVPCAGGHGCFGRPAEFGRLISLLLNDGVDAKTGTRLLQTKTVKDMFTDQIVDKPRCSNTSVSVAKPELANPTPLAPMPDNHTEGWGLSFSISHFPESTGRAAGSASWEGLANLFWFADRKNNIGGIIASQILPYGDAFVLECSERVETEIYKALQDKGGN</sequence>
<protein>
    <submittedName>
        <fullName evidence="2">Probable related beta-lactamase</fullName>
    </submittedName>
</protein>
<keyword evidence="3" id="KW-1185">Reference proteome</keyword>
<evidence type="ECO:0000313" key="3">
    <source>
        <dbReference type="Proteomes" id="UP001187734"/>
    </source>
</evidence>
<name>A0AAE8MHA2_9HYPO</name>
<dbReference type="PANTHER" id="PTHR43283">
    <property type="entry name" value="BETA-LACTAMASE-RELATED"/>
    <property type="match status" value="1"/>
</dbReference>
<feature type="domain" description="Beta-lactamase-related" evidence="1">
    <location>
        <begin position="2"/>
        <end position="337"/>
    </location>
</feature>
<organism evidence="2 3">
    <name type="scientific">Fusarium torulosum</name>
    <dbReference type="NCBI Taxonomy" id="33205"/>
    <lineage>
        <taxon>Eukaryota</taxon>
        <taxon>Fungi</taxon>
        <taxon>Dikarya</taxon>
        <taxon>Ascomycota</taxon>
        <taxon>Pezizomycotina</taxon>
        <taxon>Sordariomycetes</taxon>
        <taxon>Hypocreomycetidae</taxon>
        <taxon>Hypocreales</taxon>
        <taxon>Nectriaceae</taxon>
        <taxon>Fusarium</taxon>
    </lineage>
</organism>
<dbReference type="InterPro" id="IPR001466">
    <property type="entry name" value="Beta-lactam-related"/>
</dbReference>
<accession>A0AAE8MHA2</accession>
<proteinExistence type="predicted"/>
<gene>
    <name evidence="2" type="ORF">FTOL_10908</name>
</gene>
<dbReference type="EMBL" id="ONZP01000451">
    <property type="protein sequence ID" value="SPJ84753.1"/>
    <property type="molecule type" value="Genomic_DNA"/>
</dbReference>
<dbReference type="InterPro" id="IPR012338">
    <property type="entry name" value="Beta-lactam/transpept-like"/>
</dbReference>
<dbReference type="SUPFAM" id="SSF56601">
    <property type="entry name" value="beta-lactamase/transpeptidase-like"/>
    <property type="match status" value="1"/>
</dbReference>
<evidence type="ECO:0000313" key="2">
    <source>
        <dbReference type="EMBL" id="SPJ84753.1"/>
    </source>
</evidence>
<dbReference type="PANTHER" id="PTHR43283:SF3">
    <property type="entry name" value="BETA-LACTAMASE FAMILY PROTEIN (AFU_ORTHOLOGUE AFUA_5G07500)"/>
    <property type="match status" value="1"/>
</dbReference>
<dbReference type="Gene3D" id="3.40.710.10">
    <property type="entry name" value="DD-peptidase/beta-lactamase superfamily"/>
    <property type="match status" value="1"/>
</dbReference>
<comment type="caution">
    <text evidence="2">The sequence shown here is derived from an EMBL/GenBank/DDBJ whole genome shotgun (WGS) entry which is preliminary data.</text>
</comment>
<reference evidence="2" key="1">
    <citation type="submission" date="2018-03" db="EMBL/GenBank/DDBJ databases">
        <authorList>
            <person name="Guldener U."/>
        </authorList>
    </citation>
    <scope>NUCLEOTIDE SEQUENCE</scope>
</reference>
<dbReference type="InterPro" id="IPR050789">
    <property type="entry name" value="Diverse_Enzym_Activities"/>
</dbReference>
<dbReference type="AlphaFoldDB" id="A0AAE8MHA2"/>
<dbReference type="Pfam" id="PF00144">
    <property type="entry name" value="Beta-lactamase"/>
    <property type="match status" value="1"/>
</dbReference>
<dbReference type="Proteomes" id="UP001187734">
    <property type="component" value="Unassembled WGS sequence"/>
</dbReference>
<evidence type="ECO:0000259" key="1">
    <source>
        <dbReference type="Pfam" id="PF00144"/>
    </source>
</evidence>